<keyword evidence="1" id="KW-0812">Transmembrane</keyword>
<dbReference type="PROSITE" id="PS52016">
    <property type="entry name" value="TONB_DEPENDENT_REC_3"/>
    <property type="match status" value="1"/>
</dbReference>
<dbReference type="SUPFAM" id="SSF49464">
    <property type="entry name" value="Carboxypeptidase regulatory domain-like"/>
    <property type="match status" value="1"/>
</dbReference>
<dbReference type="Pfam" id="PF07715">
    <property type="entry name" value="Plug"/>
    <property type="match status" value="1"/>
</dbReference>
<comment type="similarity">
    <text evidence="1">Belongs to the TonB-dependent receptor family.</text>
</comment>
<dbReference type="AlphaFoldDB" id="A0A8J6Q4J9"/>
<feature type="domain" description="TonB-dependent receptor plug" evidence="2">
    <location>
        <begin position="210"/>
        <end position="312"/>
    </location>
</feature>
<dbReference type="FunFam" id="2.170.130.10:FF:000003">
    <property type="entry name" value="SusC/RagA family TonB-linked outer membrane protein"/>
    <property type="match status" value="1"/>
</dbReference>
<name>A0A8J6Q4J9_9FLAO</name>
<dbReference type="NCBIfam" id="TIGR04057">
    <property type="entry name" value="SusC_RagA_signa"/>
    <property type="match status" value="1"/>
</dbReference>
<dbReference type="InterPro" id="IPR023996">
    <property type="entry name" value="TonB-dep_OMP_SusC/RagA"/>
</dbReference>
<dbReference type="InterPro" id="IPR012910">
    <property type="entry name" value="Plug_dom"/>
</dbReference>
<dbReference type="InterPro" id="IPR023997">
    <property type="entry name" value="TonB-dep_OMP_SusC/RagA_CS"/>
</dbReference>
<dbReference type="Gene3D" id="2.170.130.10">
    <property type="entry name" value="TonB-dependent receptor, plug domain"/>
    <property type="match status" value="1"/>
</dbReference>
<evidence type="ECO:0000313" key="4">
    <source>
        <dbReference type="Proteomes" id="UP000600588"/>
    </source>
</evidence>
<keyword evidence="1" id="KW-1134">Transmembrane beta strand</keyword>
<dbReference type="Proteomes" id="UP000600588">
    <property type="component" value="Unassembled WGS sequence"/>
</dbReference>
<keyword evidence="1" id="KW-0998">Cell outer membrane</keyword>
<keyword evidence="1" id="KW-0472">Membrane</keyword>
<keyword evidence="3" id="KW-0675">Receptor</keyword>
<comment type="subcellular location">
    <subcellularLocation>
        <location evidence="1">Cell outer membrane</location>
        <topology evidence="1">Multi-pass membrane protein</topology>
    </subcellularLocation>
</comment>
<dbReference type="InterPro" id="IPR037066">
    <property type="entry name" value="Plug_dom_sf"/>
</dbReference>
<comment type="caution">
    <text evidence="3">The sequence shown here is derived from an EMBL/GenBank/DDBJ whole genome shotgun (WGS) entry which is preliminary data.</text>
</comment>
<evidence type="ECO:0000313" key="3">
    <source>
        <dbReference type="EMBL" id="MBD0833785.1"/>
    </source>
</evidence>
<evidence type="ECO:0000256" key="1">
    <source>
        <dbReference type="PROSITE-ProRule" id="PRU01360"/>
    </source>
</evidence>
<evidence type="ECO:0000259" key="2">
    <source>
        <dbReference type="Pfam" id="PF07715"/>
    </source>
</evidence>
<dbReference type="InterPro" id="IPR008969">
    <property type="entry name" value="CarboxyPept-like_regulatory"/>
</dbReference>
<dbReference type="NCBIfam" id="TIGR04056">
    <property type="entry name" value="OMP_RagA_SusC"/>
    <property type="match status" value="1"/>
</dbReference>
<dbReference type="SUPFAM" id="SSF56935">
    <property type="entry name" value="Porins"/>
    <property type="match status" value="1"/>
</dbReference>
<protein>
    <submittedName>
        <fullName evidence="3">TonB-dependent receptor</fullName>
    </submittedName>
</protein>
<keyword evidence="1" id="KW-0813">Transport</keyword>
<dbReference type="EMBL" id="JACVXB010000017">
    <property type="protein sequence ID" value="MBD0833785.1"/>
    <property type="molecule type" value="Genomic_DNA"/>
</dbReference>
<keyword evidence="4" id="KW-1185">Reference proteome</keyword>
<dbReference type="GO" id="GO:0009279">
    <property type="term" value="C:cell outer membrane"/>
    <property type="evidence" value="ECO:0007669"/>
    <property type="project" value="UniProtKB-SubCell"/>
</dbReference>
<dbReference type="InterPro" id="IPR039426">
    <property type="entry name" value="TonB-dep_rcpt-like"/>
</dbReference>
<reference evidence="3 4" key="1">
    <citation type="submission" date="2020-09" db="EMBL/GenBank/DDBJ databases">
        <title>TT11 complete genome.</title>
        <authorList>
            <person name="Wu Z."/>
        </authorList>
    </citation>
    <scope>NUCLEOTIDE SEQUENCE [LARGE SCALE GENOMIC DNA]</scope>
    <source>
        <strain evidence="3 4">TT11</strain>
    </source>
</reference>
<accession>A0A8J6Q4J9</accession>
<sequence>MRTFIFLTFCSVFSLTPNAVLSQNFKIFIDADKIITIDELFKLISDQTDYKFIYQDGLFKDYPKAQLKKGTINANDLLKNSIANSKLNFEIINGNTIVIKEQEDTSDSSLKNQQENEITGVILDSEGIPIPGANVVEVGSGVGVMTDFDGKFTLTLQTKKPKIKVSFVGYATLEVNIGSKRHYELILETNTEALDDVVVVGFGKQKEASLVSAVSTVKGEQLRMPNRSLSNNLAGQIPGLIAIQRSGEPGYDNSEFWIRGISSFAGGTGPLVLVDGIPRSLNDIDPDEIQTFTLLKDAAATAVYGAEGANGVILITSKRGVNQKTVISYRGEYGVSEPTRLPEFVGAGDFMRLYNEALFNEGSAPMYSDELIARHESGQDPDLYPDVNWLNLLSDYSTSTRHTLNFRGGGEKAKFFISGSYFNQGGIFQQNSLADYNNNIGLNRYNLRSNVDFDVSPTTLLSVDLSGQYLETNYPGVGSTTIFQRMTIAPPNLFPMVFSDGTNAGHPVPSGNRVNPYNLLMESGYSKEWRSSTQSKVALVQDLDVITQGLSAKGVVSYDSYSLYTTSRTKTPAQYVASGRDLNGNLVLNQVVNEVPFGEPAEGNSGEKRIYLEASVNYNRSFNEKHDVGGMLLYYQKETQLHNQALAFRKQAYVGRGTYLYDNRYSLEVNFGITGSETFADGNRFGLFPAMGVAWLVDNEAFWKDSGISKVINGLKLRYSIGRTGNDDTGGERFLYRSSFNNAGGYPIGIGSNGGLNSIGGLVEGRFSAPGLTWEIEDKRNYGLDIDLFSNRINLQLNYFDNTRSSILLQRRTVSEAAGLRQAPWQNFGEVSNKGFDGSLMARENFGDFTVSLRGNLTYAKNKILEYDEVPQLYDWMNVTGTSLRTANLYVAERLYDREDFDINVAPDGTETFELKEGYAVSSLGGNIRPGDIKYVDLNGDGEINQFDQSRQIAKPSVPELIYGFGLNVDYKGFYANIFFQGAGSVSTVLGGSNGQGFHPFTWGVQETSIRKAALNRWSQDNPSQDVMFPRLRTSNFFHNTVASTWWLRDASFLRLKNVEIGYNFSKNLLDKLSLTSGRFYVMGNNLHVWDKIKMWDPEIGNENAGMNYPLSRNVTFGLELKL</sequence>
<proteinExistence type="inferred from homology"/>
<organism evidence="3 4">
    <name type="scientific">Aestuariibaculum sediminum</name>
    <dbReference type="NCBI Taxonomy" id="2770637"/>
    <lineage>
        <taxon>Bacteria</taxon>
        <taxon>Pseudomonadati</taxon>
        <taxon>Bacteroidota</taxon>
        <taxon>Flavobacteriia</taxon>
        <taxon>Flavobacteriales</taxon>
        <taxon>Flavobacteriaceae</taxon>
    </lineage>
</organism>
<dbReference type="Pfam" id="PF13715">
    <property type="entry name" value="CarbopepD_reg_2"/>
    <property type="match status" value="1"/>
</dbReference>
<dbReference type="Gene3D" id="2.60.40.1120">
    <property type="entry name" value="Carboxypeptidase-like, regulatory domain"/>
    <property type="match status" value="1"/>
</dbReference>
<gene>
    <name evidence="3" type="ORF">ICJ83_16770</name>
</gene>